<dbReference type="GO" id="GO:0006310">
    <property type="term" value="P:DNA recombination"/>
    <property type="evidence" value="ECO:0007669"/>
    <property type="project" value="UniProtKB-UniRule"/>
</dbReference>
<dbReference type="GO" id="GO:0006281">
    <property type="term" value="P:DNA repair"/>
    <property type="evidence" value="ECO:0007669"/>
    <property type="project" value="UniProtKB-UniRule"/>
</dbReference>
<evidence type="ECO:0000256" key="1">
    <source>
        <dbReference type="ARBA" id="ARBA00022490"/>
    </source>
</evidence>
<keyword evidence="5 6" id="KW-0234">DNA repair</keyword>
<proteinExistence type="inferred from homology"/>
<dbReference type="GO" id="GO:0009378">
    <property type="term" value="F:four-way junction helicase activity"/>
    <property type="evidence" value="ECO:0007669"/>
    <property type="project" value="InterPro"/>
</dbReference>
<dbReference type="InterPro" id="IPR012340">
    <property type="entry name" value="NA-bd_OB-fold"/>
</dbReference>
<keyword evidence="9" id="KW-1185">Reference proteome</keyword>
<dbReference type="InterPro" id="IPR003583">
    <property type="entry name" value="Hlx-hairpin-Hlx_DNA-bd_motif"/>
</dbReference>
<dbReference type="GO" id="GO:0000400">
    <property type="term" value="F:four-way junction DNA binding"/>
    <property type="evidence" value="ECO:0007669"/>
    <property type="project" value="UniProtKB-UniRule"/>
</dbReference>
<keyword evidence="1 6" id="KW-0963">Cytoplasm</keyword>
<dbReference type="InterPro" id="IPR013849">
    <property type="entry name" value="DNA_helicase_Holl-junc_RuvA_I"/>
</dbReference>
<dbReference type="SMART" id="SM00278">
    <property type="entry name" value="HhH1"/>
    <property type="match status" value="2"/>
</dbReference>
<dbReference type="STRING" id="252246.SAMN05421799_11231"/>
<dbReference type="Gene3D" id="1.10.150.20">
    <property type="entry name" value="5' to 3' exonuclease, C-terminal subdomain"/>
    <property type="match status" value="1"/>
</dbReference>
<dbReference type="InterPro" id="IPR011114">
    <property type="entry name" value="RuvA_C"/>
</dbReference>
<comment type="similarity">
    <text evidence="6">Belongs to the RuvA family.</text>
</comment>
<evidence type="ECO:0000256" key="3">
    <source>
        <dbReference type="ARBA" id="ARBA00023125"/>
    </source>
</evidence>
<evidence type="ECO:0000313" key="9">
    <source>
        <dbReference type="Proteomes" id="UP000186156"/>
    </source>
</evidence>
<dbReference type="GO" id="GO:0005524">
    <property type="term" value="F:ATP binding"/>
    <property type="evidence" value="ECO:0007669"/>
    <property type="project" value="InterPro"/>
</dbReference>
<feature type="domain" description="Helix-hairpin-helix DNA-binding motif class 1" evidence="7">
    <location>
        <begin position="72"/>
        <end position="91"/>
    </location>
</feature>
<comment type="subunit">
    <text evidence="6">Homotetramer. Forms an RuvA(8)-RuvB(12)-Holliday junction (HJ) complex. HJ DNA is sandwiched between 2 RuvA tetramers; dsDNA enters through RuvA and exits via RuvB. An RuvB hexamer assembles on each DNA strand where it exits the tetramer. Each RuvB hexamer is contacted by two RuvA subunits (via domain III) on 2 adjacent RuvB subunits; this complex drives branch migration. In the full resolvosome a probable DNA-RuvA(4)-RuvB(12)-RuvC(2) complex forms which resolves the HJ.</text>
</comment>
<comment type="domain">
    <text evidence="6">Has three domains with a flexible linker between the domains II and III and assumes an 'L' shape. Domain III is highly mobile and contacts RuvB.</text>
</comment>
<keyword evidence="8" id="KW-0547">Nucleotide-binding</keyword>
<dbReference type="InterPro" id="IPR036267">
    <property type="entry name" value="RuvA_C_sf"/>
</dbReference>
<dbReference type="Pfam" id="PF07499">
    <property type="entry name" value="RuvA_C"/>
    <property type="match status" value="1"/>
</dbReference>
<reference evidence="9" key="1">
    <citation type="submission" date="2017-01" db="EMBL/GenBank/DDBJ databases">
        <authorList>
            <person name="Varghese N."/>
            <person name="Submissions S."/>
        </authorList>
    </citation>
    <scope>NUCLEOTIDE SEQUENCE [LARGE SCALE GENOMIC DNA]</scope>
    <source>
        <strain evidence="9">DSM 16176</strain>
    </source>
</reference>
<feature type="domain" description="Helix-hairpin-helix DNA-binding motif class 1" evidence="7">
    <location>
        <begin position="107"/>
        <end position="126"/>
    </location>
</feature>
<keyword evidence="8" id="KW-0378">Hydrolase</keyword>
<feature type="region of interest" description="Domain III" evidence="6">
    <location>
        <begin position="153"/>
        <end position="208"/>
    </location>
</feature>
<dbReference type="AlphaFoldDB" id="A0A1N7P9A0"/>
<dbReference type="GO" id="GO:0048476">
    <property type="term" value="C:Holliday junction resolvase complex"/>
    <property type="evidence" value="ECO:0007669"/>
    <property type="project" value="UniProtKB-UniRule"/>
</dbReference>
<organism evidence="8 9">
    <name type="scientific">Alicyclobacillus vulcanalis</name>
    <dbReference type="NCBI Taxonomy" id="252246"/>
    <lineage>
        <taxon>Bacteria</taxon>
        <taxon>Bacillati</taxon>
        <taxon>Bacillota</taxon>
        <taxon>Bacilli</taxon>
        <taxon>Bacillales</taxon>
        <taxon>Alicyclobacillaceae</taxon>
        <taxon>Alicyclobacillus</taxon>
    </lineage>
</organism>
<dbReference type="RefSeq" id="WP_076348652.1">
    <property type="nucleotide sequence ID" value="NZ_FTOO01000012.1"/>
</dbReference>
<dbReference type="GO" id="GO:0009379">
    <property type="term" value="C:Holliday junction helicase complex"/>
    <property type="evidence" value="ECO:0007669"/>
    <property type="project" value="InterPro"/>
</dbReference>
<dbReference type="SUPFAM" id="SSF46929">
    <property type="entry name" value="DNA helicase RuvA subunit, C-terminal domain"/>
    <property type="match status" value="1"/>
</dbReference>
<comment type="caution">
    <text evidence="6">Lacks conserved residue(s) required for the propagation of feature annotation.</text>
</comment>
<dbReference type="InterPro" id="IPR010994">
    <property type="entry name" value="RuvA_2-like"/>
</dbReference>
<dbReference type="InterPro" id="IPR000085">
    <property type="entry name" value="RuvA"/>
</dbReference>
<dbReference type="Gene3D" id="1.10.8.10">
    <property type="entry name" value="DNA helicase RuvA subunit, C-terminal domain"/>
    <property type="match status" value="1"/>
</dbReference>
<dbReference type="EMBL" id="FTOO01000012">
    <property type="protein sequence ID" value="SIT07215.1"/>
    <property type="molecule type" value="Genomic_DNA"/>
</dbReference>
<evidence type="ECO:0000259" key="7">
    <source>
        <dbReference type="SMART" id="SM00278"/>
    </source>
</evidence>
<dbReference type="Proteomes" id="UP000186156">
    <property type="component" value="Unassembled WGS sequence"/>
</dbReference>
<keyword evidence="2 6" id="KW-0227">DNA damage</keyword>
<name>A0A1N7P9A0_9BACL</name>
<dbReference type="SUPFAM" id="SSF47781">
    <property type="entry name" value="RuvA domain 2-like"/>
    <property type="match status" value="1"/>
</dbReference>
<keyword evidence="8" id="KW-0067">ATP-binding</keyword>
<dbReference type="NCBIfam" id="TIGR00084">
    <property type="entry name" value="ruvA"/>
    <property type="match status" value="1"/>
</dbReference>
<sequence length="208" mass="22400">MIAFLRGRVAFLGPGYVDLDVRDVGYRVHVCDRTHQALRLDDVAFLYTHQHVREDGLALFGFESVEERALFERLVGVSGIGPKLALQIIGAAGVGEIVSAILAEDADNLSRLPGIGRKLASRLVVELREKLGDLAPAALRQAATERRAQAGAEEDAVSALVALGFRPREAEEAVAAVGKGRQSVEDTVKAALTYLYVQSARTEPLSQP</sequence>
<dbReference type="Gene3D" id="2.40.50.140">
    <property type="entry name" value="Nucleic acid-binding proteins"/>
    <property type="match status" value="1"/>
</dbReference>
<dbReference type="CDD" id="cd14332">
    <property type="entry name" value="UBA_RuvA_C"/>
    <property type="match status" value="1"/>
</dbReference>
<evidence type="ECO:0000313" key="8">
    <source>
        <dbReference type="EMBL" id="SIT07215.1"/>
    </source>
</evidence>
<comment type="subcellular location">
    <subcellularLocation>
        <location evidence="6">Cytoplasm</location>
    </subcellularLocation>
</comment>
<dbReference type="HAMAP" id="MF_00031">
    <property type="entry name" value="DNA_HJ_migration_RuvA"/>
    <property type="match status" value="1"/>
</dbReference>
<gene>
    <name evidence="6" type="primary">ruvA</name>
    <name evidence="8" type="ORF">SAMN05421799_11231</name>
</gene>
<evidence type="ECO:0000256" key="5">
    <source>
        <dbReference type="ARBA" id="ARBA00023204"/>
    </source>
</evidence>
<dbReference type="GO" id="GO:0005737">
    <property type="term" value="C:cytoplasm"/>
    <property type="evidence" value="ECO:0007669"/>
    <property type="project" value="UniProtKB-SubCell"/>
</dbReference>
<evidence type="ECO:0000256" key="4">
    <source>
        <dbReference type="ARBA" id="ARBA00023172"/>
    </source>
</evidence>
<comment type="function">
    <text evidence="6">The RuvA-RuvB-RuvC complex processes Holliday junction (HJ) DNA during genetic recombination and DNA repair, while the RuvA-RuvB complex plays an important role in the rescue of blocked DNA replication forks via replication fork reversal (RFR). RuvA specifically binds to HJ cruciform DNA, conferring on it an open structure. The RuvB hexamer acts as an ATP-dependent pump, pulling dsDNA into and through the RuvAB complex. HJ branch migration allows RuvC to scan DNA until it finds its consensus sequence, where it cleaves and resolves the cruciform DNA.</text>
</comment>
<evidence type="ECO:0000256" key="2">
    <source>
        <dbReference type="ARBA" id="ARBA00022763"/>
    </source>
</evidence>
<dbReference type="OrthoDB" id="5293449at2"/>
<keyword evidence="4 6" id="KW-0233">DNA recombination</keyword>
<dbReference type="SUPFAM" id="SSF50249">
    <property type="entry name" value="Nucleic acid-binding proteins"/>
    <property type="match status" value="1"/>
</dbReference>
<dbReference type="Pfam" id="PF14520">
    <property type="entry name" value="HHH_5"/>
    <property type="match status" value="1"/>
</dbReference>
<protein>
    <recommendedName>
        <fullName evidence="6">Holliday junction branch migration complex subunit RuvA</fullName>
    </recommendedName>
</protein>
<keyword evidence="3 6" id="KW-0238">DNA-binding</keyword>
<evidence type="ECO:0000256" key="6">
    <source>
        <dbReference type="HAMAP-Rule" id="MF_00031"/>
    </source>
</evidence>
<keyword evidence="8" id="KW-0347">Helicase</keyword>
<accession>A0A1N7P9A0</accession>
<dbReference type="Pfam" id="PF01330">
    <property type="entry name" value="RuvA_N"/>
    <property type="match status" value="1"/>
</dbReference>